<protein>
    <submittedName>
        <fullName evidence="1">Uncharacterized protein</fullName>
    </submittedName>
</protein>
<dbReference type="EMBL" id="MU129058">
    <property type="protein sequence ID" value="KAF9508467.1"/>
    <property type="molecule type" value="Genomic_DNA"/>
</dbReference>
<dbReference type="AlphaFoldDB" id="A0A9P6AMD8"/>
<organism evidence="1 2">
    <name type="scientific">Hydnum rufescens UP504</name>
    <dbReference type="NCBI Taxonomy" id="1448309"/>
    <lineage>
        <taxon>Eukaryota</taxon>
        <taxon>Fungi</taxon>
        <taxon>Dikarya</taxon>
        <taxon>Basidiomycota</taxon>
        <taxon>Agaricomycotina</taxon>
        <taxon>Agaricomycetes</taxon>
        <taxon>Cantharellales</taxon>
        <taxon>Hydnaceae</taxon>
        <taxon>Hydnum</taxon>
    </lineage>
</organism>
<evidence type="ECO:0000313" key="1">
    <source>
        <dbReference type="EMBL" id="KAF9508467.1"/>
    </source>
</evidence>
<proteinExistence type="predicted"/>
<gene>
    <name evidence="1" type="ORF">BS47DRAFT_1397778</name>
</gene>
<reference evidence="1" key="1">
    <citation type="journal article" date="2020" name="Nat. Commun.">
        <title>Large-scale genome sequencing of mycorrhizal fungi provides insights into the early evolution of symbiotic traits.</title>
        <authorList>
            <person name="Miyauchi S."/>
            <person name="Kiss E."/>
            <person name="Kuo A."/>
            <person name="Drula E."/>
            <person name="Kohler A."/>
            <person name="Sanchez-Garcia M."/>
            <person name="Morin E."/>
            <person name="Andreopoulos B."/>
            <person name="Barry K.W."/>
            <person name="Bonito G."/>
            <person name="Buee M."/>
            <person name="Carver A."/>
            <person name="Chen C."/>
            <person name="Cichocki N."/>
            <person name="Clum A."/>
            <person name="Culley D."/>
            <person name="Crous P.W."/>
            <person name="Fauchery L."/>
            <person name="Girlanda M."/>
            <person name="Hayes R.D."/>
            <person name="Keri Z."/>
            <person name="LaButti K."/>
            <person name="Lipzen A."/>
            <person name="Lombard V."/>
            <person name="Magnuson J."/>
            <person name="Maillard F."/>
            <person name="Murat C."/>
            <person name="Nolan M."/>
            <person name="Ohm R.A."/>
            <person name="Pangilinan J."/>
            <person name="Pereira M.F."/>
            <person name="Perotto S."/>
            <person name="Peter M."/>
            <person name="Pfister S."/>
            <person name="Riley R."/>
            <person name="Sitrit Y."/>
            <person name="Stielow J.B."/>
            <person name="Szollosi G."/>
            <person name="Zifcakova L."/>
            <person name="Stursova M."/>
            <person name="Spatafora J.W."/>
            <person name="Tedersoo L."/>
            <person name="Vaario L.M."/>
            <person name="Yamada A."/>
            <person name="Yan M."/>
            <person name="Wang P."/>
            <person name="Xu J."/>
            <person name="Bruns T."/>
            <person name="Baldrian P."/>
            <person name="Vilgalys R."/>
            <person name="Dunand C."/>
            <person name="Henrissat B."/>
            <person name="Grigoriev I.V."/>
            <person name="Hibbett D."/>
            <person name="Nagy L.G."/>
            <person name="Martin F.M."/>
        </authorList>
    </citation>
    <scope>NUCLEOTIDE SEQUENCE</scope>
    <source>
        <strain evidence="1">UP504</strain>
    </source>
</reference>
<dbReference type="Proteomes" id="UP000886523">
    <property type="component" value="Unassembled WGS sequence"/>
</dbReference>
<evidence type="ECO:0000313" key="2">
    <source>
        <dbReference type="Proteomes" id="UP000886523"/>
    </source>
</evidence>
<sequence length="87" mass="10198">MLLHLLENLKPRILLIFPFCAQDGAHSRKLAAPVIALRDLTAWRMPARCPRRYWHGFMKIQAIEDSQEEARSIRGGKQSRNSVRRRF</sequence>
<comment type="caution">
    <text evidence="1">The sequence shown here is derived from an EMBL/GenBank/DDBJ whole genome shotgun (WGS) entry which is preliminary data.</text>
</comment>
<keyword evidence="2" id="KW-1185">Reference proteome</keyword>
<accession>A0A9P6AMD8</accession>
<name>A0A9P6AMD8_9AGAM</name>